<dbReference type="EnsemblMetazoa" id="GAUT033570-RA">
    <property type="protein sequence ID" value="GAUT033570-PA"/>
    <property type="gene ID" value="GAUT033570"/>
</dbReference>
<proteinExistence type="predicted"/>
<protein>
    <submittedName>
        <fullName evidence="1">Uncharacterized protein</fullName>
    </submittedName>
</protein>
<sequence length="199" mass="22724">MVKIQNFEILELDTDTTINKNAINIQYLLNQGKRLLLETHNKMTYRIKTGKLFAYALISMLKINDLKKTRLRPCIEIRIMQRLSFEGENVGSCSFTSERRLRDSKIVAKATKPFYVAARRQTVNALATNGFACKAFLLQFDISTGLQLKSRNSICYFNALASFKFKSKKCAGLCFVPLSGAVTRMVFFLCNNMLNSIKY</sequence>
<evidence type="ECO:0000313" key="2">
    <source>
        <dbReference type="Proteomes" id="UP000078200"/>
    </source>
</evidence>
<name>A0A1A9VD86_GLOAU</name>
<dbReference type="VEuPathDB" id="VectorBase:GAUT033570"/>
<accession>A0A1A9VD86</accession>
<reference evidence="1" key="1">
    <citation type="submission" date="2020-05" db="UniProtKB">
        <authorList>
            <consortium name="EnsemblMetazoa"/>
        </authorList>
    </citation>
    <scope>IDENTIFICATION</scope>
    <source>
        <strain evidence="1">TTRI</strain>
    </source>
</reference>
<organism evidence="1 2">
    <name type="scientific">Glossina austeni</name>
    <name type="common">Savannah tsetse fly</name>
    <dbReference type="NCBI Taxonomy" id="7395"/>
    <lineage>
        <taxon>Eukaryota</taxon>
        <taxon>Metazoa</taxon>
        <taxon>Ecdysozoa</taxon>
        <taxon>Arthropoda</taxon>
        <taxon>Hexapoda</taxon>
        <taxon>Insecta</taxon>
        <taxon>Pterygota</taxon>
        <taxon>Neoptera</taxon>
        <taxon>Endopterygota</taxon>
        <taxon>Diptera</taxon>
        <taxon>Brachycera</taxon>
        <taxon>Muscomorpha</taxon>
        <taxon>Hippoboscoidea</taxon>
        <taxon>Glossinidae</taxon>
        <taxon>Glossina</taxon>
    </lineage>
</organism>
<keyword evidence="2" id="KW-1185">Reference proteome</keyword>
<dbReference type="Proteomes" id="UP000078200">
    <property type="component" value="Unassembled WGS sequence"/>
</dbReference>
<dbReference type="AlphaFoldDB" id="A0A1A9VD86"/>
<evidence type="ECO:0000313" key="1">
    <source>
        <dbReference type="EnsemblMetazoa" id="GAUT033570-PA"/>
    </source>
</evidence>